<proteinExistence type="predicted"/>
<dbReference type="EnsemblMetazoa" id="XM_038218955.1">
    <property type="protein sequence ID" value="XP_038074883.1"/>
    <property type="gene ID" value="LOC119742782"/>
</dbReference>
<evidence type="ECO:0000256" key="1">
    <source>
        <dbReference type="ARBA" id="ARBA00022737"/>
    </source>
</evidence>
<keyword evidence="4" id="KW-1185">Reference proteome</keyword>
<sequence>MVVLVGTPEVPVYARKFQALVFDGSSCPPPEANTGNDNNTILAYLPSNVSVAPIYWTNPVLESPPASTLEYIFCEPDPNMDIDIYCRSGDEFPVTYNNDNDGRIKVIYQLVDPTPPDFENGDCVFYIRILDKDAPTITCPRPSNVNENTDAGATTYTLVYSAPEVADNSEGVVWSSDITNGTALSIGPHVVTFTATDTSGNTAECSFTVTVEDSEPPELDCLDSFSITTAVGQPYGVASWVIPTATDNSGDAPVQTANLTSPANLGIGIHTVTYDATDGSDNTASCTFQITVTDEEAPDLSCLTSFSIETVFGLPYGTATWMIPTASDNSGETPVQTANQTSPVNLEIGTYTVTYDATDASGNSAECSFKITVVEGIPLSVTCTPFSLTTDSNKAHATYTLPLNPDVIEHNSGSYTVETTVTTQDGTPVSHTDGQSAQFSYDEVYSVQYCVQDSTTTECCTSQLAVQDDEDPVITCPAAFETATDAGVAYYNESLPAATVTDNSGEDIMYIPEDGPYPLGTNTVTYTATDSSRNSASCTVEVTVKDEERPTILTCIDSIGTTNMGSGVATASYELPTGIDNSGLEVTVQCTPVLGTLLPLGTHTVTCVFRDQAVPVNINLCFITVTVGGYSQ</sequence>
<feature type="domain" description="HYR" evidence="2">
    <location>
        <begin position="467"/>
        <end position="546"/>
    </location>
</feature>
<dbReference type="GeneID" id="119742782"/>
<dbReference type="Gene3D" id="2.60.40.10">
    <property type="entry name" value="Immunoglobulins"/>
    <property type="match status" value="3"/>
</dbReference>
<dbReference type="OrthoDB" id="6515930at2759"/>
<dbReference type="PROSITE" id="PS50825">
    <property type="entry name" value="HYR"/>
    <property type="match status" value="4"/>
</dbReference>
<feature type="domain" description="HYR" evidence="2">
    <location>
        <begin position="211"/>
        <end position="294"/>
    </location>
</feature>
<dbReference type="PANTHER" id="PTHR24273">
    <property type="entry name" value="FI04643P-RELATED"/>
    <property type="match status" value="1"/>
</dbReference>
<reference evidence="3" key="1">
    <citation type="submission" date="2022-11" db="UniProtKB">
        <authorList>
            <consortium name="EnsemblMetazoa"/>
        </authorList>
    </citation>
    <scope>IDENTIFICATION</scope>
</reference>
<accession>A0A914BF58</accession>
<feature type="domain" description="HYR" evidence="2">
    <location>
        <begin position="295"/>
        <end position="375"/>
    </location>
</feature>
<dbReference type="PANTHER" id="PTHR24273:SF32">
    <property type="entry name" value="HYALIN"/>
    <property type="match status" value="1"/>
</dbReference>
<dbReference type="RefSeq" id="XP_038074883.1">
    <property type="nucleotide sequence ID" value="XM_038218955.1"/>
</dbReference>
<protein>
    <recommendedName>
        <fullName evidence="2">HYR domain-containing protein</fullName>
    </recommendedName>
</protein>
<evidence type="ECO:0000313" key="4">
    <source>
        <dbReference type="Proteomes" id="UP000887568"/>
    </source>
</evidence>
<name>A0A914BF58_PATMI</name>
<keyword evidence="1" id="KW-0677">Repeat</keyword>
<dbReference type="Pfam" id="PF02494">
    <property type="entry name" value="HYR"/>
    <property type="match status" value="5"/>
</dbReference>
<feature type="domain" description="HYR" evidence="2">
    <location>
        <begin position="130"/>
        <end position="210"/>
    </location>
</feature>
<evidence type="ECO:0000313" key="3">
    <source>
        <dbReference type="EnsemblMetazoa" id="XP_038074883.1"/>
    </source>
</evidence>
<dbReference type="InterPro" id="IPR003410">
    <property type="entry name" value="HYR_dom"/>
</dbReference>
<dbReference type="InterPro" id="IPR013783">
    <property type="entry name" value="Ig-like_fold"/>
</dbReference>
<evidence type="ECO:0000259" key="2">
    <source>
        <dbReference type="PROSITE" id="PS50825"/>
    </source>
</evidence>
<organism evidence="3 4">
    <name type="scientific">Patiria miniata</name>
    <name type="common">Bat star</name>
    <name type="synonym">Asterina miniata</name>
    <dbReference type="NCBI Taxonomy" id="46514"/>
    <lineage>
        <taxon>Eukaryota</taxon>
        <taxon>Metazoa</taxon>
        <taxon>Echinodermata</taxon>
        <taxon>Eleutherozoa</taxon>
        <taxon>Asterozoa</taxon>
        <taxon>Asteroidea</taxon>
        <taxon>Valvatacea</taxon>
        <taxon>Valvatida</taxon>
        <taxon>Asterinidae</taxon>
        <taxon>Patiria</taxon>
    </lineage>
</organism>
<dbReference type="AlphaFoldDB" id="A0A914BF58"/>
<dbReference type="Proteomes" id="UP000887568">
    <property type="component" value="Unplaced"/>
</dbReference>